<evidence type="ECO:0000313" key="1">
    <source>
        <dbReference type="EMBL" id="ORY68257.1"/>
    </source>
</evidence>
<evidence type="ECO:0000313" key="2">
    <source>
        <dbReference type="Proteomes" id="UP000193689"/>
    </source>
</evidence>
<gene>
    <name evidence="1" type="ORF">BCR38DRAFT_129209</name>
</gene>
<organism evidence="1 2">
    <name type="scientific">Pseudomassariella vexata</name>
    <dbReference type="NCBI Taxonomy" id="1141098"/>
    <lineage>
        <taxon>Eukaryota</taxon>
        <taxon>Fungi</taxon>
        <taxon>Dikarya</taxon>
        <taxon>Ascomycota</taxon>
        <taxon>Pezizomycotina</taxon>
        <taxon>Sordariomycetes</taxon>
        <taxon>Xylariomycetidae</taxon>
        <taxon>Amphisphaeriales</taxon>
        <taxon>Pseudomassariaceae</taxon>
        <taxon>Pseudomassariella</taxon>
    </lineage>
</organism>
<dbReference type="EMBL" id="MCFJ01000003">
    <property type="protein sequence ID" value="ORY68257.1"/>
    <property type="molecule type" value="Genomic_DNA"/>
</dbReference>
<dbReference type="RefSeq" id="XP_040718544.1">
    <property type="nucleotide sequence ID" value="XM_040853544.1"/>
</dbReference>
<proteinExistence type="predicted"/>
<comment type="caution">
    <text evidence="1">The sequence shown here is derived from an EMBL/GenBank/DDBJ whole genome shotgun (WGS) entry which is preliminary data.</text>
</comment>
<dbReference type="Proteomes" id="UP000193689">
    <property type="component" value="Unassembled WGS sequence"/>
</dbReference>
<dbReference type="AlphaFoldDB" id="A0A1Y2EA35"/>
<protein>
    <submittedName>
        <fullName evidence="1">Uncharacterized protein</fullName>
    </submittedName>
</protein>
<sequence>MYVISGFDSNIPGRDRKAIVAPATFSQIETQLQQLDDLPTCLTCLACFLAWYEPCQDVRSVNPEVSNWATTRTIRMRQNDGGGYLCHRNAHSQPRGTSDLFQPAVGNLARLIRLGALVQSLLKSLCLYAFRTDTKSPPTGRMIPPDGKRSGPLVFAQGGFCSLLRSALNAMISTTIPRRERWQAAWRPNLGPIEDCISNGNLEDRVQVFALADSSSTLVFDHEASVVFRVLTLVYRWGGEALGLIQTHTVR</sequence>
<accession>A0A1Y2EA35</accession>
<reference evidence="1 2" key="1">
    <citation type="submission" date="2016-07" db="EMBL/GenBank/DDBJ databases">
        <title>Pervasive Adenine N6-methylation of Active Genes in Fungi.</title>
        <authorList>
            <consortium name="DOE Joint Genome Institute"/>
            <person name="Mondo S.J."/>
            <person name="Dannebaum R.O."/>
            <person name="Kuo R.C."/>
            <person name="Labutti K."/>
            <person name="Haridas S."/>
            <person name="Kuo A."/>
            <person name="Salamov A."/>
            <person name="Ahrendt S.R."/>
            <person name="Lipzen A."/>
            <person name="Sullivan W."/>
            <person name="Andreopoulos W.B."/>
            <person name="Clum A."/>
            <person name="Lindquist E."/>
            <person name="Daum C."/>
            <person name="Ramamoorthy G.K."/>
            <person name="Gryganskyi A."/>
            <person name="Culley D."/>
            <person name="Magnuson J.K."/>
            <person name="James T.Y."/>
            <person name="O'Malley M.A."/>
            <person name="Stajich J.E."/>
            <person name="Spatafora J.W."/>
            <person name="Visel A."/>
            <person name="Grigoriev I.V."/>
        </authorList>
    </citation>
    <scope>NUCLEOTIDE SEQUENCE [LARGE SCALE GENOMIC DNA]</scope>
    <source>
        <strain evidence="1 2">CBS 129021</strain>
    </source>
</reference>
<name>A0A1Y2EA35_9PEZI</name>
<dbReference type="GeneID" id="63769756"/>
<dbReference type="InParanoid" id="A0A1Y2EA35"/>
<keyword evidence="2" id="KW-1185">Reference proteome</keyword>